<accession>A0AAN9ECJ7</accession>
<gene>
    <name evidence="2" type="ORF">RIF29_35770</name>
</gene>
<dbReference type="EMBL" id="JAYWIO010000007">
    <property type="protein sequence ID" value="KAK7252063.1"/>
    <property type="molecule type" value="Genomic_DNA"/>
</dbReference>
<name>A0AAN9ECJ7_CROPI</name>
<dbReference type="PANTHER" id="PTHR36005:SF1">
    <property type="entry name" value="DNA LIGASE-LIKE PROTEIN"/>
    <property type="match status" value="1"/>
</dbReference>
<sequence length="78" mass="9435">MEIQIFATTNQERKENLKRLRVENQRLLRETRDAKFNPIPMVQKPISSILDKIWCLINEQGKNYKYPYKVSVHHFFLS</sequence>
<dbReference type="Proteomes" id="UP001372338">
    <property type="component" value="Unassembled WGS sequence"/>
</dbReference>
<protein>
    <submittedName>
        <fullName evidence="2">Uncharacterized protein</fullName>
    </submittedName>
</protein>
<reference evidence="2 3" key="1">
    <citation type="submission" date="2024-01" db="EMBL/GenBank/DDBJ databases">
        <title>The genomes of 5 underutilized Papilionoideae crops provide insights into root nodulation and disease resistanc.</title>
        <authorList>
            <person name="Yuan L."/>
        </authorList>
    </citation>
    <scope>NUCLEOTIDE SEQUENCE [LARGE SCALE GENOMIC DNA]</scope>
    <source>
        <strain evidence="2">ZHUSHIDOU_FW_LH</strain>
        <tissue evidence="2">Leaf</tissue>
    </source>
</reference>
<dbReference type="AlphaFoldDB" id="A0AAN9ECJ7"/>
<feature type="coiled-coil region" evidence="1">
    <location>
        <begin position="10"/>
        <end position="37"/>
    </location>
</feature>
<organism evidence="2 3">
    <name type="scientific">Crotalaria pallida</name>
    <name type="common">Smooth rattlebox</name>
    <name type="synonym">Crotalaria striata</name>
    <dbReference type="NCBI Taxonomy" id="3830"/>
    <lineage>
        <taxon>Eukaryota</taxon>
        <taxon>Viridiplantae</taxon>
        <taxon>Streptophyta</taxon>
        <taxon>Embryophyta</taxon>
        <taxon>Tracheophyta</taxon>
        <taxon>Spermatophyta</taxon>
        <taxon>Magnoliopsida</taxon>
        <taxon>eudicotyledons</taxon>
        <taxon>Gunneridae</taxon>
        <taxon>Pentapetalae</taxon>
        <taxon>rosids</taxon>
        <taxon>fabids</taxon>
        <taxon>Fabales</taxon>
        <taxon>Fabaceae</taxon>
        <taxon>Papilionoideae</taxon>
        <taxon>50 kb inversion clade</taxon>
        <taxon>genistoids sensu lato</taxon>
        <taxon>core genistoids</taxon>
        <taxon>Crotalarieae</taxon>
        <taxon>Crotalaria</taxon>
    </lineage>
</organism>
<evidence type="ECO:0000256" key="1">
    <source>
        <dbReference type="SAM" id="Coils"/>
    </source>
</evidence>
<evidence type="ECO:0000313" key="3">
    <source>
        <dbReference type="Proteomes" id="UP001372338"/>
    </source>
</evidence>
<comment type="caution">
    <text evidence="2">The sequence shown here is derived from an EMBL/GenBank/DDBJ whole genome shotgun (WGS) entry which is preliminary data.</text>
</comment>
<evidence type="ECO:0000313" key="2">
    <source>
        <dbReference type="EMBL" id="KAK7252063.1"/>
    </source>
</evidence>
<proteinExistence type="predicted"/>
<keyword evidence="1" id="KW-0175">Coiled coil</keyword>
<keyword evidence="3" id="KW-1185">Reference proteome</keyword>
<dbReference type="PANTHER" id="PTHR36005">
    <property type="entry name" value="DNA LIGASE-LIKE PROTEIN"/>
    <property type="match status" value="1"/>
</dbReference>